<evidence type="ECO:0000256" key="6">
    <source>
        <dbReference type="ARBA" id="ARBA00022917"/>
    </source>
</evidence>
<sequence length="913" mass="102658">MNRKICLNTSQQIWLLCLRRNSSSHSFGPSSSSSSSRNEKKYILSMFPYPSGRLHMGHLRVYTLSDALSRYYALKGYRVVHPIGWDAFGLPAENAAREKGIDAAEWTYKNIEEMRSQLTKTGVNFDWDREIFTCKPEYFRWTQWIFLQLYKHGLVRKTLSEVNWDPVDGTVLADEQVDENGCSWRSGAPVEKRLLRQWAVDTPRYAKRMLDGLAPLEFDWRGVADIQAAWIGTCDVYRFLLKTEVPASNNGQQPCIDGDEQFDLRLADPAQLGSAQFVLISNEHSLAREAAKRAKLADGEPFTILENLCVINFVTGHRLPVVILHAKAAPKDNFILNARLGNASSADPLDKAVSARLGLNASSHIGISAEEVLMLAKDNNLGGYLTSRTLRDWIVSRQRGWGTPIPMILAEHDDVPGANNVSLAAVEPVAEHRLPLLSAQRGQRTEAASLPSGWGRVETDTLDTYFDSSWYYLRYLDPNNEKMAFNPEIVNRSMPVDVYVGGVEHAKMHLFFARFISYFLHDLGMVARPEPFAHFIPLGAVRSPTYKLPGGKYVPDAEVEGNKKAPGARLVHKSTGQVVKKEFEKMSKSKHNGVDPQSIIDIYGVDQARMQLLIESRPNQPVNWPYPYPTFQLKSINRWVVRVQSLVDNYITERKRALAAAANGTSPIEWRGVDVQEADTKFRNCYNNYVQKVSVYLEVLRFHNMALTRLLHFTKALSLSSTATTNNSGAALVAGRSVEYERCLHAMLVMAQVFAPTLASKQWAKFQTVQKLSAELQQQTEGRAINDQKWPELDVKEHIDFLLLLCSSSICTASVPISSVVGLQDAELEQYAREQCHARFFQLLHEKGIAARTGRIERIPGLCIVMNLEMADGVHKRNLSEIAQQLSKERRARGDDGTPTEEDEGEEAMASNV</sequence>
<feature type="compositionally biased region" description="Basic and acidic residues" evidence="10">
    <location>
        <begin position="887"/>
        <end position="896"/>
    </location>
</feature>
<dbReference type="GO" id="GO:0006429">
    <property type="term" value="P:leucyl-tRNA aminoacylation"/>
    <property type="evidence" value="ECO:0007669"/>
    <property type="project" value="InterPro"/>
</dbReference>
<dbReference type="FunFam" id="3.40.50.620:FF:000003">
    <property type="entry name" value="Leucine--tRNA ligase"/>
    <property type="match status" value="1"/>
</dbReference>
<dbReference type="PANTHER" id="PTHR43740:SF2">
    <property type="entry name" value="LEUCINE--TRNA LIGASE, MITOCHONDRIAL"/>
    <property type="match status" value="1"/>
</dbReference>
<comment type="similarity">
    <text evidence="1 9">Belongs to the class-I aminoacyl-tRNA synthetase family.</text>
</comment>
<dbReference type="GO" id="GO:0005524">
    <property type="term" value="F:ATP binding"/>
    <property type="evidence" value="ECO:0007669"/>
    <property type="project" value="UniProtKB-KW"/>
</dbReference>
<dbReference type="Gene3D" id="1.10.730.10">
    <property type="entry name" value="Isoleucyl-tRNA Synthetase, Domain 1"/>
    <property type="match status" value="1"/>
</dbReference>
<proteinExistence type="inferred from homology"/>
<keyword evidence="3 9" id="KW-0436">Ligase</keyword>
<keyword evidence="6 9" id="KW-0648">Protein biosynthesis</keyword>
<keyword evidence="12" id="KW-1185">Reference proteome</keyword>
<evidence type="ECO:0000256" key="1">
    <source>
        <dbReference type="ARBA" id="ARBA00005594"/>
    </source>
</evidence>
<evidence type="ECO:0000256" key="10">
    <source>
        <dbReference type="SAM" id="MobiDB-lite"/>
    </source>
</evidence>
<dbReference type="InterPro" id="IPR001412">
    <property type="entry name" value="aa-tRNA-synth_I_CS"/>
</dbReference>
<dbReference type="GO" id="GO:0004823">
    <property type="term" value="F:leucine-tRNA ligase activity"/>
    <property type="evidence" value="ECO:0007669"/>
    <property type="project" value="UniProtKB-EC"/>
</dbReference>
<dbReference type="InterPro" id="IPR002302">
    <property type="entry name" value="Leu-tRNA-ligase"/>
</dbReference>
<dbReference type="PRINTS" id="PR00985">
    <property type="entry name" value="TRNASYNTHLEU"/>
</dbReference>
<accession>A0A914HBV3</accession>
<dbReference type="GO" id="GO:0005739">
    <property type="term" value="C:mitochondrion"/>
    <property type="evidence" value="ECO:0007669"/>
    <property type="project" value="TreeGrafter"/>
</dbReference>
<dbReference type="Gene3D" id="3.40.50.620">
    <property type="entry name" value="HUPs"/>
    <property type="match status" value="2"/>
</dbReference>
<dbReference type="SUPFAM" id="SSF47323">
    <property type="entry name" value="Anticodon-binding domain of a subclass of class I aminoacyl-tRNA synthetases"/>
    <property type="match status" value="1"/>
</dbReference>
<dbReference type="Pfam" id="PF00133">
    <property type="entry name" value="tRNA-synt_1"/>
    <property type="match status" value="3"/>
</dbReference>
<dbReference type="EC" id="6.1.1.4" evidence="2"/>
<evidence type="ECO:0000256" key="2">
    <source>
        <dbReference type="ARBA" id="ARBA00013164"/>
    </source>
</evidence>
<keyword evidence="7 9" id="KW-0030">Aminoacyl-tRNA synthetase</keyword>
<keyword evidence="4 9" id="KW-0547">Nucleotide-binding</keyword>
<dbReference type="InterPro" id="IPR009080">
    <property type="entry name" value="tRNAsynth_Ia_anticodon-bd"/>
</dbReference>
<dbReference type="WBParaSite" id="Gr19_v10_g15168.t1">
    <property type="protein sequence ID" value="Gr19_v10_g15168.t1"/>
    <property type="gene ID" value="Gr19_v10_g15168"/>
</dbReference>
<dbReference type="Proteomes" id="UP000887572">
    <property type="component" value="Unplaced"/>
</dbReference>
<dbReference type="InterPro" id="IPR002300">
    <property type="entry name" value="aa-tRNA-synth_Ia"/>
</dbReference>
<feature type="region of interest" description="Disordered" evidence="10">
    <location>
        <begin position="886"/>
        <end position="913"/>
    </location>
</feature>
<feature type="compositionally biased region" description="Acidic residues" evidence="10">
    <location>
        <begin position="898"/>
        <end position="907"/>
    </location>
</feature>
<evidence type="ECO:0000256" key="5">
    <source>
        <dbReference type="ARBA" id="ARBA00022840"/>
    </source>
</evidence>
<dbReference type="CDD" id="cd00812">
    <property type="entry name" value="LeuRS_core"/>
    <property type="match status" value="1"/>
</dbReference>
<evidence type="ECO:0000256" key="8">
    <source>
        <dbReference type="ARBA" id="ARBA00030520"/>
    </source>
</evidence>
<dbReference type="PROSITE" id="PS00178">
    <property type="entry name" value="AA_TRNA_LIGASE_I"/>
    <property type="match status" value="1"/>
</dbReference>
<feature type="domain" description="Aminoacyl-tRNA synthetase class Ia" evidence="11">
    <location>
        <begin position="390"/>
        <end position="507"/>
    </location>
</feature>
<evidence type="ECO:0000256" key="3">
    <source>
        <dbReference type="ARBA" id="ARBA00022598"/>
    </source>
</evidence>
<organism evidence="12 13">
    <name type="scientific">Globodera rostochiensis</name>
    <name type="common">Golden nematode worm</name>
    <name type="synonym">Heterodera rostochiensis</name>
    <dbReference type="NCBI Taxonomy" id="31243"/>
    <lineage>
        <taxon>Eukaryota</taxon>
        <taxon>Metazoa</taxon>
        <taxon>Ecdysozoa</taxon>
        <taxon>Nematoda</taxon>
        <taxon>Chromadorea</taxon>
        <taxon>Rhabditida</taxon>
        <taxon>Tylenchina</taxon>
        <taxon>Tylenchomorpha</taxon>
        <taxon>Tylenchoidea</taxon>
        <taxon>Heteroderidae</taxon>
        <taxon>Heteroderinae</taxon>
        <taxon>Globodera</taxon>
    </lineage>
</organism>
<feature type="domain" description="Aminoacyl-tRNA synthetase class Ia" evidence="11">
    <location>
        <begin position="575"/>
        <end position="623"/>
    </location>
</feature>
<evidence type="ECO:0000256" key="9">
    <source>
        <dbReference type="RuleBase" id="RU363035"/>
    </source>
</evidence>
<evidence type="ECO:0000256" key="7">
    <source>
        <dbReference type="ARBA" id="ARBA00023146"/>
    </source>
</evidence>
<feature type="domain" description="Aminoacyl-tRNA synthetase class Ia" evidence="11">
    <location>
        <begin position="34"/>
        <end position="213"/>
    </location>
</feature>
<reference evidence="13" key="1">
    <citation type="submission" date="2022-11" db="UniProtKB">
        <authorList>
            <consortium name="WormBaseParasite"/>
        </authorList>
    </citation>
    <scope>IDENTIFICATION</scope>
</reference>
<dbReference type="AlphaFoldDB" id="A0A914HBV3"/>
<dbReference type="SUPFAM" id="SSF52374">
    <property type="entry name" value="Nucleotidylyl transferase"/>
    <property type="match status" value="1"/>
</dbReference>
<dbReference type="InterPro" id="IPR014729">
    <property type="entry name" value="Rossmann-like_a/b/a_fold"/>
</dbReference>
<keyword evidence="5 9" id="KW-0067">ATP-binding</keyword>
<evidence type="ECO:0000256" key="4">
    <source>
        <dbReference type="ARBA" id="ARBA00022741"/>
    </source>
</evidence>
<dbReference type="GO" id="GO:0032543">
    <property type="term" value="P:mitochondrial translation"/>
    <property type="evidence" value="ECO:0007669"/>
    <property type="project" value="TreeGrafter"/>
</dbReference>
<dbReference type="PANTHER" id="PTHR43740">
    <property type="entry name" value="LEUCYL-TRNA SYNTHETASE"/>
    <property type="match status" value="1"/>
</dbReference>
<name>A0A914HBV3_GLORO</name>
<protein>
    <recommendedName>
        <fullName evidence="2">leucine--tRNA ligase</fullName>
        <ecNumber evidence="2">6.1.1.4</ecNumber>
    </recommendedName>
    <alternativeName>
        <fullName evidence="8">Leucyl-tRNA synthetase</fullName>
    </alternativeName>
</protein>
<evidence type="ECO:0000313" key="12">
    <source>
        <dbReference type="Proteomes" id="UP000887572"/>
    </source>
</evidence>
<evidence type="ECO:0000313" key="13">
    <source>
        <dbReference type="WBParaSite" id="Gr19_v10_g15168.t1"/>
    </source>
</evidence>
<evidence type="ECO:0000259" key="11">
    <source>
        <dbReference type="Pfam" id="PF00133"/>
    </source>
</evidence>